<sequence>MRHGKTLAPIWIIFLWFFGLSAALASVGEVAKLDGYAKAQRGDEPARRLSEGDPVFEADTVSTGRKGKIEIRFRDDTVFNLGPDSSFEVESYDYSAGEEEAGFTARVVKGAFRFVTGLVGKSKPEGFKVKTSVATIGIRGTQVVGEADASSATVILLAEEDGSVGAINVSNEFGAVDIDQAEYGTEVPDEFSPPSPPRRMQVNTLQNITRSLQSLQRMPRPQMR</sequence>
<feature type="domain" description="FecR protein" evidence="1">
    <location>
        <begin position="59"/>
        <end position="155"/>
    </location>
</feature>
<dbReference type="Pfam" id="PF04773">
    <property type="entry name" value="FecR"/>
    <property type="match status" value="1"/>
</dbReference>
<dbReference type="Proteomes" id="UP001204445">
    <property type="component" value="Unassembled WGS sequence"/>
</dbReference>
<dbReference type="AlphaFoldDB" id="A0AAE3HMF8"/>
<evidence type="ECO:0000313" key="3">
    <source>
        <dbReference type="Proteomes" id="UP001204445"/>
    </source>
</evidence>
<dbReference type="RefSeq" id="WP_259056037.1">
    <property type="nucleotide sequence ID" value="NZ_JANUCT010000014.1"/>
</dbReference>
<name>A0AAE3HMF8_9GAMM</name>
<proteinExistence type="predicted"/>
<dbReference type="InterPro" id="IPR006860">
    <property type="entry name" value="FecR"/>
</dbReference>
<gene>
    <name evidence="2" type="ORF">J2T55_002055</name>
</gene>
<protein>
    <recommendedName>
        <fullName evidence="1">FecR protein domain-containing protein</fullName>
    </recommendedName>
</protein>
<comment type="caution">
    <text evidence="2">The sequence shown here is derived from an EMBL/GenBank/DDBJ whole genome shotgun (WGS) entry which is preliminary data.</text>
</comment>
<keyword evidence="3" id="KW-1185">Reference proteome</keyword>
<evidence type="ECO:0000313" key="2">
    <source>
        <dbReference type="EMBL" id="MCS3904023.1"/>
    </source>
</evidence>
<evidence type="ECO:0000259" key="1">
    <source>
        <dbReference type="Pfam" id="PF04773"/>
    </source>
</evidence>
<reference evidence="2" key="1">
    <citation type="submission" date="2022-08" db="EMBL/GenBank/DDBJ databases">
        <title>Genomic Encyclopedia of Type Strains, Phase III (KMG-III): the genomes of soil and plant-associated and newly described type strains.</title>
        <authorList>
            <person name="Whitman W."/>
        </authorList>
    </citation>
    <scope>NUCLEOTIDE SEQUENCE</scope>
    <source>
        <strain evidence="2">HMT 1</strain>
    </source>
</reference>
<accession>A0AAE3HMF8</accession>
<organism evidence="2 3">
    <name type="scientific">Methylohalomonas lacus</name>
    <dbReference type="NCBI Taxonomy" id="398773"/>
    <lineage>
        <taxon>Bacteria</taxon>
        <taxon>Pseudomonadati</taxon>
        <taxon>Pseudomonadota</taxon>
        <taxon>Gammaproteobacteria</taxon>
        <taxon>Methylohalomonadales</taxon>
        <taxon>Methylohalomonadaceae</taxon>
        <taxon>Methylohalomonas</taxon>
    </lineage>
</organism>
<dbReference type="PANTHER" id="PTHR38731">
    <property type="entry name" value="LIPL45-RELATED LIPOPROTEIN-RELATED"/>
    <property type="match status" value="1"/>
</dbReference>
<dbReference type="EMBL" id="JANUCT010000014">
    <property type="protein sequence ID" value="MCS3904023.1"/>
    <property type="molecule type" value="Genomic_DNA"/>
</dbReference>